<dbReference type="EMBL" id="FBWG01000028">
    <property type="protein sequence ID" value="CUX41480.1"/>
    <property type="molecule type" value="Genomic_DNA"/>
</dbReference>
<dbReference type="AlphaFoldDB" id="A0A1S7QSH1"/>
<accession>A0A1S7QSH1</accession>
<organism evidence="1 2">
    <name type="scientific">Agrobacterium deltaense Zutra 3/1</name>
    <dbReference type="NCBI Taxonomy" id="1183427"/>
    <lineage>
        <taxon>Bacteria</taxon>
        <taxon>Pseudomonadati</taxon>
        <taxon>Pseudomonadota</taxon>
        <taxon>Alphaproteobacteria</taxon>
        <taxon>Hyphomicrobiales</taxon>
        <taxon>Rhizobiaceae</taxon>
        <taxon>Rhizobium/Agrobacterium group</taxon>
        <taxon>Agrobacterium</taxon>
    </lineage>
</organism>
<name>A0A1S7QSH1_9HYPH</name>
<evidence type="ECO:0000313" key="2">
    <source>
        <dbReference type="Proteomes" id="UP000191987"/>
    </source>
</evidence>
<proteinExistence type="predicted"/>
<dbReference type="Proteomes" id="UP000191987">
    <property type="component" value="Unassembled WGS sequence"/>
</dbReference>
<gene>
    <name evidence="1" type="ORF">AGR7C_Lc100136</name>
</gene>
<reference evidence="1 2" key="1">
    <citation type="submission" date="2016-01" db="EMBL/GenBank/DDBJ databases">
        <authorList>
            <person name="Oliw E.H."/>
        </authorList>
    </citation>
    <scope>NUCLEOTIDE SEQUENCE [LARGE SCALE GENOMIC DNA]</scope>
    <source>
        <strain evidence="1 2">Zutra 3-1</strain>
    </source>
</reference>
<evidence type="ECO:0000313" key="1">
    <source>
        <dbReference type="EMBL" id="CUX41480.1"/>
    </source>
</evidence>
<dbReference type="RefSeq" id="WP_080819460.1">
    <property type="nucleotide sequence ID" value="NZ_LT009749.1"/>
</dbReference>
<protein>
    <submittedName>
        <fullName evidence="1">Uncharacterized protein</fullName>
    </submittedName>
</protein>
<sequence>MSYDYIRNYYGIEITVNRLVRHTVTARYGKIKPEGREHRHYVKVHFHGDTHYSNCHPAELEFVAYDE</sequence>